<evidence type="ECO:0000313" key="1">
    <source>
        <dbReference type="EMBL" id="MBB2160117.1"/>
    </source>
</evidence>
<comment type="caution">
    <text evidence="1">The sequence shown here is derived from an EMBL/GenBank/DDBJ whole genome shotgun (WGS) entry which is preliminary data.</text>
</comment>
<reference evidence="1 2" key="1">
    <citation type="submission" date="2020-04" db="EMBL/GenBank/DDBJ databases">
        <title>Description of novel Gluconacetobacter.</title>
        <authorList>
            <person name="Sombolestani A."/>
        </authorList>
    </citation>
    <scope>NUCLEOTIDE SEQUENCE [LARGE SCALE GENOMIC DNA]</scope>
    <source>
        <strain evidence="1 2">LMG 19747</strain>
    </source>
</reference>
<gene>
    <name evidence="1" type="ORF">HLH48_08005</name>
</gene>
<sequence length="123" mass="13148">MKTPYGWIEIPGNRAPDILFPLLEILSARPDSSTLSSVAPGNQPELDSVIDSLAQAGSFAPLGEMSPPASALLKEHVVTLMAKAATAVRMRKPFMTVAPGQTSDLHLLVMLLSSEIRSPKNLQ</sequence>
<dbReference type="AlphaFoldDB" id="A0A7W4ICB0"/>
<dbReference type="EMBL" id="JABEQJ010000008">
    <property type="protein sequence ID" value="MBB2160117.1"/>
    <property type="molecule type" value="Genomic_DNA"/>
</dbReference>
<dbReference type="Proteomes" id="UP000589085">
    <property type="component" value="Unassembled WGS sequence"/>
</dbReference>
<proteinExistence type="predicted"/>
<accession>A0A7W4ICB0</accession>
<evidence type="ECO:0000313" key="2">
    <source>
        <dbReference type="Proteomes" id="UP000589085"/>
    </source>
</evidence>
<name>A0A7W4ICB0_9PROT</name>
<protein>
    <submittedName>
        <fullName evidence="1">Uncharacterized protein</fullName>
    </submittedName>
</protein>
<dbReference type="RefSeq" id="WP_182996978.1">
    <property type="nucleotide sequence ID" value="NZ_JABEQJ010000008.1"/>
</dbReference>
<organism evidence="1 2">
    <name type="scientific">Gluconacetobacter sacchari</name>
    <dbReference type="NCBI Taxonomy" id="92759"/>
    <lineage>
        <taxon>Bacteria</taxon>
        <taxon>Pseudomonadati</taxon>
        <taxon>Pseudomonadota</taxon>
        <taxon>Alphaproteobacteria</taxon>
        <taxon>Acetobacterales</taxon>
        <taxon>Acetobacteraceae</taxon>
        <taxon>Gluconacetobacter</taxon>
    </lineage>
</organism>